<feature type="region of interest" description="Disordered" evidence="1">
    <location>
        <begin position="275"/>
        <end position="318"/>
    </location>
</feature>
<feature type="domain" description="Reverse transcriptase Ty1/copia-type" evidence="2">
    <location>
        <begin position="567"/>
        <end position="706"/>
    </location>
</feature>
<feature type="compositionally biased region" description="Basic and acidic residues" evidence="1">
    <location>
        <begin position="292"/>
        <end position="312"/>
    </location>
</feature>
<evidence type="ECO:0000259" key="3">
    <source>
        <dbReference type="Pfam" id="PF13976"/>
    </source>
</evidence>
<protein>
    <submittedName>
        <fullName evidence="4">Retrovirus-related Pol polyprotein from transposon TNT 1-94</fullName>
    </submittedName>
</protein>
<organism evidence="4">
    <name type="scientific">Tanacetum cinerariifolium</name>
    <name type="common">Dalmatian daisy</name>
    <name type="synonym">Chrysanthemum cinerariifolium</name>
    <dbReference type="NCBI Taxonomy" id="118510"/>
    <lineage>
        <taxon>Eukaryota</taxon>
        <taxon>Viridiplantae</taxon>
        <taxon>Streptophyta</taxon>
        <taxon>Embryophyta</taxon>
        <taxon>Tracheophyta</taxon>
        <taxon>Spermatophyta</taxon>
        <taxon>Magnoliopsida</taxon>
        <taxon>eudicotyledons</taxon>
        <taxon>Gunneridae</taxon>
        <taxon>Pentapetalae</taxon>
        <taxon>asterids</taxon>
        <taxon>campanulids</taxon>
        <taxon>Asterales</taxon>
        <taxon>Asteraceae</taxon>
        <taxon>Asteroideae</taxon>
        <taxon>Anthemideae</taxon>
        <taxon>Anthemidinae</taxon>
        <taxon>Tanacetum</taxon>
    </lineage>
</organism>
<accession>A0A699GWR2</accession>
<evidence type="ECO:0000256" key="1">
    <source>
        <dbReference type="SAM" id="MobiDB-lite"/>
    </source>
</evidence>
<comment type="caution">
    <text evidence="4">The sequence shown here is derived from an EMBL/GenBank/DDBJ whole genome shotgun (WGS) entry which is preliminary data.</text>
</comment>
<feature type="compositionally biased region" description="Basic and acidic residues" evidence="1">
    <location>
        <begin position="131"/>
        <end position="142"/>
    </location>
</feature>
<dbReference type="Pfam" id="PF07727">
    <property type="entry name" value="RVT_2"/>
    <property type="match status" value="1"/>
</dbReference>
<reference evidence="4" key="1">
    <citation type="journal article" date="2019" name="Sci. Rep.">
        <title>Draft genome of Tanacetum cinerariifolium, the natural source of mosquito coil.</title>
        <authorList>
            <person name="Yamashiro T."/>
            <person name="Shiraishi A."/>
            <person name="Satake H."/>
            <person name="Nakayama K."/>
        </authorList>
    </citation>
    <scope>NUCLEOTIDE SEQUENCE</scope>
</reference>
<dbReference type="InterPro" id="IPR013103">
    <property type="entry name" value="RVT_2"/>
</dbReference>
<evidence type="ECO:0000259" key="2">
    <source>
        <dbReference type="Pfam" id="PF07727"/>
    </source>
</evidence>
<evidence type="ECO:0000313" key="4">
    <source>
        <dbReference type="EMBL" id="GEW14816.1"/>
    </source>
</evidence>
<gene>
    <name evidence="4" type="ORF">Tci_186792</name>
</gene>
<proteinExistence type="predicted"/>
<name>A0A699GWR2_TANCI</name>
<feature type="domain" description="GAG-pre-integrase" evidence="3">
    <location>
        <begin position="486"/>
        <end position="533"/>
    </location>
</feature>
<sequence length="722" mass="82588">MTDYSLWEVILNGDSPTPTRIINGVVQVTAPTTVEQILAKKNELKVKGTLLMALPNKHQLKFNIHKDAKSLIEAIKKSPQLDNEDLKQINSDDLEEMDLKWKMAMLTMRARRFLQRTGRNLGANGTTAIRSPRDTRNKDTQRRTVPVETSTSNALVSQYDGVGSDNDVAPCSKACSKAYATLQSHYDKLTVDFRKSQFDVLFYKSGLESVEARLVVYQQNENVFEEDIKLLKLDVMLRDNALVELRKNLKKLNKKETRYDNQVFNSHVFDYDELSSSESDDSVPTSPVNDRTSVKPVEHPKQAENLRTDNHKSRGPKHSWTRKACFVCKSLNHLIKDYNFYKKQMVQKPVRNHAMRVNHYTPASMTHSYSNRHVVPTIVLTRSRLIPLNAARPVTTVVHQTIVKNQSENPKGGKITGKGKIKTGKLDCDDVCFVKELKFNLFSVSQICDKKDSVLFTDTEYVVLSSDFKLPNENHVLLRVPKENNMYNVDLKNVVPLGDLTCLFAKATLDESNLWHRRVGHINIKTMNKLVKGSNPQDKQPYRMMNLPILSVHQHKKKPSLPHTTLVWELVDKPFGKTVIKLKWLWKNKKDEDQTVIRNKARLVAKGYAQEEGIDFEESLAPVARLEAVRIFIAYTAHKSFPIYQMDVNTAFLNGPLKEEVYVAQPDGFVDLDHPEKVYRLRKALYGLKQAQRAWYNELSKFLTSKGRAPDYLGFHPILVTG</sequence>
<feature type="region of interest" description="Disordered" evidence="1">
    <location>
        <begin position="122"/>
        <end position="150"/>
    </location>
</feature>
<dbReference type="EMBL" id="BKCJ010046902">
    <property type="protein sequence ID" value="GEW14816.1"/>
    <property type="molecule type" value="Genomic_DNA"/>
</dbReference>
<dbReference type="AlphaFoldDB" id="A0A699GWR2"/>
<dbReference type="InterPro" id="IPR025724">
    <property type="entry name" value="GAG-pre-integrase_dom"/>
</dbReference>
<dbReference type="Pfam" id="PF13976">
    <property type="entry name" value="gag_pre-integrs"/>
    <property type="match status" value="1"/>
</dbReference>